<keyword evidence="1" id="KW-0812">Transmembrane</keyword>
<feature type="transmembrane region" description="Helical" evidence="1">
    <location>
        <begin position="47"/>
        <end position="69"/>
    </location>
</feature>
<dbReference type="EMBL" id="CM002298">
    <property type="protein sequence ID" value="ESW04671.1"/>
    <property type="molecule type" value="Genomic_DNA"/>
</dbReference>
<dbReference type="Gramene" id="ESW04671">
    <property type="protein sequence ID" value="ESW04671"/>
    <property type="gene ID" value="PHAVU_011G115200g"/>
</dbReference>
<dbReference type="AlphaFoldDB" id="V7AKP4"/>
<evidence type="ECO:0000313" key="2">
    <source>
        <dbReference type="EMBL" id="ESW04671.1"/>
    </source>
</evidence>
<keyword evidence="1" id="KW-0472">Membrane</keyword>
<sequence length="73" mass="8501">MPPPPRPPFAVSLRRLLPVLLYFQWTLPSGSHHVDFGQRPRPRTGRYSLYILFLTPMTFDCKLGMLLILSNLY</sequence>
<keyword evidence="3" id="KW-1185">Reference proteome</keyword>
<protein>
    <submittedName>
        <fullName evidence="2">Uncharacterized protein</fullName>
    </submittedName>
</protein>
<evidence type="ECO:0000313" key="3">
    <source>
        <dbReference type="Proteomes" id="UP000000226"/>
    </source>
</evidence>
<gene>
    <name evidence="2" type="ORF">PHAVU_011G115200g</name>
</gene>
<reference evidence="3" key="1">
    <citation type="journal article" date="2014" name="Nat. Genet.">
        <title>A reference genome for common bean and genome-wide analysis of dual domestications.</title>
        <authorList>
            <person name="Schmutz J."/>
            <person name="McClean P.E."/>
            <person name="Mamidi S."/>
            <person name="Wu G.A."/>
            <person name="Cannon S.B."/>
            <person name="Grimwood J."/>
            <person name="Jenkins J."/>
            <person name="Shu S."/>
            <person name="Song Q."/>
            <person name="Chavarro C."/>
            <person name="Torres-Torres M."/>
            <person name="Geffroy V."/>
            <person name="Moghaddam S.M."/>
            <person name="Gao D."/>
            <person name="Abernathy B."/>
            <person name="Barry K."/>
            <person name="Blair M."/>
            <person name="Brick M.A."/>
            <person name="Chovatia M."/>
            <person name="Gepts P."/>
            <person name="Goodstein D.M."/>
            <person name="Gonzales M."/>
            <person name="Hellsten U."/>
            <person name="Hyten D.L."/>
            <person name="Jia G."/>
            <person name="Kelly J.D."/>
            <person name="Kudrna D."/>
            <person name="Lee R."/>
            <person name="Richard M.M."/>
            <person name="Miklas P.N."/>
            <person name="Osorno J.M."/>
            <person name="Rodrigues J."/>
            <person name="Thareau V."/>
            <person name="Urrea C.A."/>
            <person name="Wang M."/>
            <person name="Yu Y."/>
            <person name="Zhang M."/>
            <person name="Wing R.A."/>
            <person name="Cregan P.B."/>
            <person name="Rokhsar D.S."/>
            <person name="Jackson S.A."/>
        </authorList>
    </citation>
    <scope>NUCLEOTIDE SEQUENCE [LARGE SCALE GENOMIC DNA]</scope>
    <source>
        <strain evidence="3">cv. G19833</strain>
    </source>
</reference>
<accession>V7AKP4</accession>
<evidence type="ECO:0000256" key="1">
    <source>
        <dbReference type="SAM" id="Phobius"/>
    </source>
</evidence>
<name>V7AKP4_PHAVU</name>
<organism evidence="2 3">
    <name type="scientific">Phaseolus vulgaris</name>
    <name type="common">Kidney bean</name>
    <name type="synonym">French bean</name>
    <dbReference type="NCBI Taxonomy" id="3885"/>
    <lineage>
        <taxon>Eukaryota</taxon>
        <taxon>Viridiplantae</taxon>
        <taxon>Streptophyta</taxon>
        <taxon>Embryophyta</taxon>
        <taxon>Tracheophyta</taxon>
        <taxon>Spermatophyta</taxon>
        <taxon>Magnoliopsida</taxon>
        <taxon>eudicotyledons</taxon>
        <taxon>Gunneridae</taxon>
        <taxon>Pentapetalae</taxon>
        <taxon>rosids</taxon>
        <taxon>fabids</taxon>
        <taxon>Fabales</taxon>
        <taxon>Fabaceae</taxon>
        <taxon>Papilionoideae</taxon>
        <taxon>50 kb inversion clade</taxon>
        <taxon>NPAAA clade</taxon>
        <taxon>indigoferoid/millettioid clade</taxon>
        <taxon>Phaseoleae</taxon>
        <taxon>Phaseolus</taxon>
    </lineage>
</organism>
<proteinExistence type="predicted"/>
<keyword evidence="1" id="KW-1133">Transmembrane helix</keyword>
<dbReference type="Proteomes" id="UP000000226">
    <property type="component" value="Chromosome 11"/>
</dbReference>